<feature type="transmembrane region" description="Helical" evidence="1">
    <location>
        <begin position="12"/>
        <end position="31"/>
    </location>
</feature>
<dbReference type="RefSeq" id="WP_124087359.1">
    <property type="nucleotide sequence ID" value="NZ_UXAW01000081.1"/>
</dbReference>
<gene>
    <name evidence="2" type="ORF">XINFAN_02625</name>
</gene>
<protein>
    <submittedName>
        <fullName evidence="2">Uncharacterized protein</fullName>
    </submittedName>
</protein>
<feature type="transmembrane region" description="Helical" evidence="1">
    <location>
        <begin position="37"/>
        <end position="56"/>
    </location>
</feature>
<dbReference type="AlphaFoldDB" id="A0A3P5XII6"/>
<keyword evidence="1" id="KW-1133">Transmembrane helix</keyword>
<evidence type="ECO:0000313" key="2">
    <source>
        <dbReference type="EMBL" id="VDC30658.1"/>
    </source>
</evidence>
<dbReference type="Proteomes" id="UP000277498">
    <property type="component" value="Unassembled WGS sequence"/>
</dbReference>
<organism evidence="2 3">
    <name type="scientific">Pseudogemmobacter humi</name>
    <dbReference type="NCBI Taxonomy" id="2483812"/>
    <lineage>
        <taxon>Bacteria</taxon>
        <taxon>Pseudomonadati</taxon>
        <taxon>Pseudomonadota</taxon>
        <taxon>Alphaproteobacteria</taxon>
        <taxon>Rhodobacterales</taxon>
        <taxon>Paracoccaceae</taxon>
        <taxon>Pseudogemmobacter</taxon>
    </lineage>
</organism>
<reference evidence="2 3" key="1">
    <citation type="submission" date="2018-11" db="EMBL/GenBank/DDBJ databases">
        <authorList>
            <person name="Criscuolo A."/>
        </authorList>
    </citation>
    <scope>NUCLEOTIDE SEQUENCE [LARGE SCALE GENOMIC DNA]</scope>
    <source>
        <strain evidence="2">ACIP111625</strain>
    </source>
</reference>
<proteinExistence type="predicted"/>
<keyword evidence="1" id="KW-0812">Transmembrane</keyword>
<keyword evidence="3" id="KW-1185">Reference proteome</keyword>
<dbReference type="EMBL" id="UXAW01000081">
    <property type="protein sequence ID" value="VDC30658.1"/>
    <property type="molecule type" value="Genomic_DNA"/>
</dbReference>
<evidence type="ECO:0000256" key="1">
    <source>
        <dbReference type="SAM" id="Phobius"/>
    </source>
</evidence>
<name>A0A3P5XII6_9RHOB</name>
<keyword evidence="1" id="KW-0472">Membrane</keyword>
<accession>A0A3P5XII6</accession>
<sequence length="63" mass="6309">MTAVIARILARYVAGALVAYGLVDAATGSALALDPDIALALGAALGVLAEGAYAFARRFGWAT</sequence>
<evidence type="ECO:0000313" key="3">
    <source>
        <dbReference type="Proteomes" id="UP000277498"/>
    </source>
</evidence>